<name>A0A9P4HGU9_9PLEO</name>
<evidence type="ECO:0000313" key="2">
    <source>
        <dbReference type="EMBL" id="KAF2034343.1"/>
    </source>
</evidence>
<dbReference type="AlphaFoldDB" id="A0A9P4HGU9"/>
<dbReference type="OrthoDB" id="3795190at2759"/>
<organism evidence="2 3">
    <name type="scientific">Setomelanomma holmii</name>
    <dbReference type="NCBI Taxonomy" id="210430"/>
    <lineage>
        <taxon>Eukaryota</taxon>
        <taxon>Fungi</taxon>
        <taxon>Dikarya</taxon>
        <taxon>Ascomycota</taxon>
        <taxon>Pezizomycotina</taxon>
        <taxon>Dothideomycetes</taxon>
        <taxon>Pleosporomycetidae</taxon>
        <taxon>Pleosporales</taxon>
        <taxon>Pleosporineae</taxon>
        <taxon>Phaeosphaeriaceae</taxon>
        <taxon>Setomelanomma</taxon>
    </lineage>
</organism>
<dbReference type="EMBL" id="ML978161">
    <property type="protein sequence ID" value="KAF2034343.1"/>
    <property type="molecule type" value="Genomic_DNA"/>
</dbReference>
<evidence type="ECO:0000313" key="3">
    <source>
        <dbReference type="Proteomes" id="UP000799777"/>
    </source>
</evidence>
<feature type="region of interest" description="Disordered" evidence="1">
    <location>
        <begin position="46"/>
        <end position="65"/>
    </location>
</feature>
<proteinExistence type="predicted"/>
<feature type="region of interest" description="Disordered" evidence="1">
    <location>
        <begin position="1"/>
        <end position="35"/>
    </location>
</feature>
<accession>A0A9P4HGU9</accession>
<evidence type="ECO:0000256" key="1">
    <source>
        <dbReference type="SAM" id="MobiDB-lite"/>
    </source>
</evidence>
<feature type="region of interest" description="Disordered" evidence="1">
    <location>
        <begin position="209"/>
        <end position="285"/>
    </location>
</feature>
<feature type="compositionally biased region" description="Basic and acidic residues" evidence="1">
    <location>
        <begin position="214"/>
        <end position="250"/>
    </location>
</feature>
<sequence>MTFAPPKSSPLTRTISPFKDPRTPPSTPGKTAKLWDEYEKRAIENSEKRKACSRVSQPQRSSASDIQCTSTSALASARSSFDFKFRTRTTASSVTPVAICKSCKQPITYTSGICEHCKKTIILSSPSEDVANTISPLSPTVHIPTHPYARHNSATPSELSTLYPYTSRAASVNTGYGLQPATSAWDDWDSDDGEKAGLVGWFAKTAKDKAKKKERSDSKTSMDSVERKLKDVREEEAKKSREQTRRKSPEAEASSKGMKVAKSNGVGRKRPSGFARVFSCGGCSE</sequence>
<gene>
    <name evidence="2" type="ORF">EK21DRAFT_97452</name>
</gene>
<protein>
    <submittedName>
        <fullName evidence="2">Uncharacterized protein</fullName>
    </submittedName>
</protein>
<keyword evidence="3" id="KW-1185">Reference proteome</keyword>
<comment type="caution">
    <text evidence="2">The sequence shown here is derived from an EMBL/GenBank/DDBJ whole genome shotgun (WGS) entry which is preliminary data.</text>
</comment>
<feature type="compositionally biased region" description="Polar residues" evidence="1">
    <location>
        <begin position="54"/>
        <end position="65"/>
    </location>
</feature>
<reference evidence="2" key="1">
    <citation type="journal article" date="2020" name="Stud. Mycol.">
        <title>101 Dothideomycetes genomes: a test case for predicting lifestyles and emergence of pathogens.</title>
        <authorList>
            <person name="Haridas S."/>
            <person name="Albert R."/>
            <person name="Binder M."/>
            <person name="Bloem J."/>
            <person name="Labutti K."/>
            <person name="Salamov A."/>
            <person name="Andreopoulos B."/>
            <person name="Baker S."/>
            <person name="Barry K."/>
            <person name="Bills G."/>
            <person name="Bluhm B."/>
            <person name="Cannon C."/>
            <person name="Castanera R."/>
            <person name="Culley D."/>
            <person name="Daum C."/>
            <person name="Ezra D."/>
            <person name="Gonzalez J."/>
            <person name="Henrissat B."/>
            <person name="Kuo A."/>
            <person name="Liang C."/>
            <person name="Lipzen A."/>
            <person name="Lutzoni F."/>
            <person name="Magnuson J."/>
            <person name="Mondo S."/>
            <person name="Nolan M."/>
            <person name="Ohm R."/>
            <person name="Pangilinan J."/>
            <person name="Park H.-J."/>
            <person name="Ramirez L."/>
            <person name="Alfaro M."/>
            <person name="Sun H."/>
            <person name="Tritt A."/>
            <person name="Yoshinaga Y."/>
            <person name="Zwiers L.-H."/>
            <person name="Turgeon B."/>
            <person name="Goodwin S."/>
            <person name="Spatafora J."/>
            <person name="Crous P."/>
            <person name="Grigoriev I."/>
        </authorList>
    </citation>
    <scope>NUCLEOTIDE SEQUENCE</scope>
    <source>
        <strain evidence="2">CBS 110217</strain>
    </source>
</reference>
<dbReference type="Proteomes" id="UP000799777">
    <property type="component" value="Unassembled WGS sequence"/>
</dbReference>